<dbReference type="Pfam" id="PF07841">
    <property type="entry name" value="DM4_12"/>
    <property type="match status" value="1"/>
</dbReference>
<proteinExistence type="predicted"/>
<protein>
    <submittedName>
        <fullName evidence="1">Uncharacterized protein</fullName>
    </submittedName>
</protein>
<dbReference type="PANTHER" id="PTHR21398">
    <property type="entry name" value="AGAP007094-PA"/>
    <property type="match status" value="1"/>
</dbReference>
<dbReference type="EMBL" id="JBBCAQ010000007">
    <property type="protein sequence ID" value="KAK7602837.1"/>
    <property type="molecule type" value="Genomic_DNA"/>
</dbReference>
<dbReference type="PANTHER" id="PTHR21398:SF7">
    <property type="entry name" value="LP19941P"/>
    <property type="match status" value="1"/>
</dbReference>
<name>A0AAN9Y9L8_9HEMI</name>
<dbReference type="AlphaFoldDB" id="A0AAN9Y9L8"/>
<evidence type="ECO:0000313" key="1">
    <source>
        <dbReference type="EMBL" id="KAK7602837.1"/>
    </source>
</evidence>
<gene>
    <name evidence="1" type="ORF">V9T40_006811</name>
</gene>
<dbReference type="Proteomes" id="UP001367676">
    <property type="component" value="Unassembled WGS sequence"/>
</dbReference>
<dbReference type="SMART" id="SM00718">
    <property type="entry name" value="DM4_12"/>
    <property type="match status" value="1"/>
</dbReference>
<dbReference type="InterPro" id="IPR006631">
    <property type="entry name" value="DM4_12"/>
</dbReference>
<reference evidence="1 2" key="1">
    <citation type="submission" date="2024-03" db="EMBL/GenBank/DDBJ databases">
        <title>Adaptation during the transition from Ophiocordyceps entomopathogen to insect associate is accompanied by gene loss and intensified selection.</title>
        <authorList>
            <person name="Ward C.M."/>
            <person name="Onetto C.A."/>
            <person name="Borneman A.R."/>
        </authorList>
    </citation>
    <scope>NUCLEOTIDE SEQUENCE [LARGE SCALE GENOMIC DNA]</scope>
    <source>
        <strain evidence="1">AWRI1</strain>
        <tissue evidence="1">Single Adult Female</tissue>
    </source>
</reference>
<sequence length="313" mass="36401">MSLLTLFLFCDNLSPSNSYHESHFMNRMQSGDEIWNSHVRKKRYAVFPEGSTFTVAICVTLKLLTPDYDIFSEAVNWALTYDLPGSVADYDRILYGSSPPIQARRKRSNFFKKLETFMNKRGLNGRACILRSLCEVTQLLPDNDGFLEAVIKLLFKMPLEKVTNLEPVEHFQYDSAYRMGFNSRNSCAELYSSYNQSSNLIAMVVLTKNTVLTDEDAVRRLFAEYKMTKEGVRRDVAIVRQWMLKQPHLPRVPPKFDDELDYWIENLLRLTKNDVDKAKIAVDSYYKGVPLFGDLFRIPNFNEYVYSDLFDNM</sequence>
<organism evidence="1 2">
    <name type="scientific">Parthenolecanium corni</name>
    <dbReference type="NCBI Taxonomy" id="536013"/>
    <lineage>
        <taxon>Eukaryota</taxon>
        <taxon>Metazoa</taxon>
        <taxon>Ecdysozoa</taxon>
        <taxon>Arthropoda</taxon>
        <taxon>Hexapoda</taxon>
        <taxon>Insecta</taxon>
        <taxon>Pterygota</taxon>
        <taxon>Neoptera</taxon>
        <taxon>Paraneoptera</taxon>
        <taxon>Hemiptera</taxon>
        <taxon>Sternorrhyncha</taxon>
        <taxon>Coccoidea</taxon>
        <taxon>Coccidae</taxon>
        <taxon>Parthenolecanium</taxon>
    </lineage>
</organism>
<comment type="caution">
    <text evidence="1">The sequence shown here is derived from an EMBL/GenBank/DDBJ whole genome shotgun (WGS) entry which is preliminary data.</text>
</comment>
<keyword evidence="2" id="KW-1185">Reference proteome</keyword>
<accession>A0AAN9Y9L8</accession>
<evidence type="ECO:0000313" key="2">
    <source>
        <dbReference type="Proteomes" id="UP001367676"/>
    </source>
</evidence>